<dbReference type="EMBL" id="PNBA02000007">
    <property type="protein sequence ID" value="KAG6417787.1"/>
    <property type="molecule type" value="Genomic_DNA"/>
</dbReference>
<keyword evidence="3" id="KW-0723">Serine/threonine-protein kinase</keyword>
<keyword evidence="9 17" id="KW-0547">Nucleotide-binding</keyword>
<dbReference type="Gene3D" id="2.60.120.430">
    <property type="entry name" value="Galactose-binding lectin"/>
    <property type="match status" value="2"/>
</dbReference>
<dbReference type="Pfam" id="PF07714">
    <property type="entry name" value="PK_Tyr_Ser-Thr"/>
    <property type="match status" value="1"/>
</dbReference>
<feature type="binding site" evidence="17">
    <location>
        <position position="542"/>
    </location>
    <ligand>
        <name>ATP</name>
        <dbReference type="ChEBI" id="CHEBI:30616"/>
    </ligand>
</feature>
<reference evidence="21" key="1">
    <citation type="submission" date="2018-01" db="EMBL/GenBank/DDBJ databases">
        <authorList>
            <person name="Mao J.F."/>
        </authorList>
    </citation>
    <scope>NUCLEOTIDE SEQUENCE</scope>
    <source>
        <strain evidence="21">Huo1</strain>
        <tissue evidence="21">Leaf</tissue>
    </source>
</reference>
<dbReference type="PROSITE" id="PS00107">
    <property type="entry name" value="PROTEIN_KINASE_ATP"/>
    <property type="match status" value="1"/>
</dbReference>
<keyword evidence="4" id="KW-0349">Heme</keyword>
<reference evidence="21" key="2">
    <citation type="submission" date="2020-08" db="EMBL/GenBank/DDBJ databases">
        <title>Plant Genome Project.</title>
        <authorList>
            <person name="Zhang R.-G."/>
        </authorList>
    </citation>
    <scope>NUCLEOTIDE SEQUENCE</scope>
    <source>
        <strain evidence="21">Huo1</strain>
        <tissue evidence="21">Leaf</tissue>
    </source>
</reference>
<protein>
    <recommendedName>
        <fullName evidence="20">Protein kinase domain-containing protein</fullName>
    </recommendedName>
</protein>
<feature type="signal peptide" evidence="19">
    <location>
        <begin position="1"/>
        <end position="21"/>
    </location>
</feature>
<keyword evidence="2" id="KW-0813">Transport</keyword>
<dbReference type="Pfam" id="PF09459">
    <property type="entry name" value="EB_dh"/>
    <property type="match status" value="1"/>
</dbReference>
<evidence type="ECO:0000256" key="12">
    <source>
        <dbReference type="ARBA" id="ARBA00022982"/>
    </source>
</evidence>
<feature type="chain" id="PRO_5036503590" description="Protein kinase domain-containing protein" evidence="19">
    <location>
        <begin position="22"/>
        <end position="1093"/>
    </location>
</feature>
<dbReference type="PANTHER" id="PTHR36044:SF2">
    <property type="entry name" value="CYTOCHROME C-552_DMSO REDUCTASE-LIKE HAEM-BINDING DOMAIN-CONTAINING PROTEIN"/>
    <property type="match status" value="1"/>
</dbReference>
<keyword evidence="10" id="KW-0418">Kinase</keyword>
<dbReference type="GO" id="GO:0004674">
    <property type="term" value="F:protein serine/threonine kinase activity"/>
    <property type="evidence" value="ECO:0007669"/>
    <property type="project" value="UniProtKB-KW"/>
</dbReference>
<keyword evidence="6 18" id="KW-0812">Transmembrane</keyword>
<feature type="domain" description="Protein kinase" evidence="20">
    <location>
        <begin position="514"/>
        <end position="827"/>
    </location>
</feature>
<keyword evidence="11 17" id="KW-0067">ATP-binding</keyword>
<comment type="subcellular location">
    <subcellularLocation>
        <location evidence="1">Membrane</location>
        <topology evidence="1">Single-pass type I membrane protein</topology>
    </subcellularLocation>
</comment>
<name>A0A8X8XS24_SALSN</name>
<dbReference type="InterPro" id="IPR001245">
    <property type="entry name" value="Ser-Thr/Tyr_kinase_cat_dom"/>
</dbReference>
<evidence type="ECO:0000313" key="22">
    <source>
        <dbReference type="Proteomes" id="UP000298416"/>
    </source>
</evidence>
<feature type="transmembrane region" description="Helical" evidence="18">
    <location>
        <begin position="1055"/>
        <end position="1074"/>
    </location>
</feature>
<dbReference type="FunFam" id="3.30.200.20:FF:000039">
    <property type="entry name" value="receptor-like protein kinase FERONIA"/>
    <property type="match status" value="1"/>
</dbReference>
<evidence type="ECO:0000256" key="5">
    <source>
        <dbReference type="ARBA" id="ARBA00022679"/>
    </source>
</evidence>
<dbReference type="InterPro" id="IPR019020">
    <property type="entry name" value="Cyt-c552/DMSO_Rdtase_haem-bd"/>
</dbReference>
<dbReference type="InterPro" id="IPR017441">
    <property type="entry name" value="Protein_kinase_ATP_BS"/>
</dbReference>
<evidence type="ECO:0000256" key="17">
    <source>
        <dbReference type="PROSITE-ProRule" id="PRU10141"/>
    </source>
</evidence>
<keyword evidence="15 18" id="KW-0472">Membrane</keyword>
<dbReference type="PANTHER" id="PTHR36044">
    <property type="entry name" value="HEME BINDING PROTEIN"/>
    <property type="match status" value="1"/>
</dbReference>
<evidence type="ECO:0000313" key="21">
    <source>
        <dbReference type="EMBL" id="KAG6417787.1"/>
    </source>
</evidence>
<evidence type="ECO:0000256" key="11">
    <source>
        <dbReference type="ARBA" id="ARBA00022840"/>
    </source>
</evidence>
<accession>A0A8X8XS24</accession>
<gene>
    <name evidence="21" type="ORF">SASPL_119980</name>
</gene>
<keyword evidence="8 19" id="KW-0732">Signal</keyword>
<evidence type="ECO:0000256" key="2">
    <source>
        <dbReference type="ARBA" id="ARBA00022448"/>
    </source>
</evidence>
<evidence type="ECO:0000256" key="10">
    <source>
        <dbReference type="ARBA" id="ARBA00022777"/>
    </source>
</evidence>
<comment type="caution">
    <text evidence="21">The sequence shown here is derived from an EMBL/GenBank/DDBJ whole genome shotgun (WGS) entry which is preliminary data.</text>
</comment>
<evidence type="ECO:0000256" key="3">
    <source>
        <dbReference type="ARBA" id="ARBA00022527"/>
    </source>
</evidence>
<dbReference type="GO" id="GO:0046872">
    <property type="term" value="F:metal ion binding"/>
    <property type="evidence" value="ECO:0007669"/>
    <property type="project" value="UniProtKB-KW"/>
</dbReference>
<keyword evidence="22" id="KW-1185">Reference proteome</keyword>
<keyword evidence="12" id="KW-0249">Electron transport</keyword>
<dbReference type="FunFam" id="2.60.120.430:FF:000003">
    <property type="entry name" value="FERONIA receptor-like kinase"/>
    <property type="match status" value="1"/>
</dbReference>
<evidence type="ECO:0000256" key="7">
    <source>
        <dbReference type="ARBA" id="ARBA00022723"/>
    </source>
</evidence>
<keyword evidence="7" id="KW-0479">Metal-binding</keyword>
<dbReference type="CDD" id="cd00241">
    <property type="entry name" value="DOMON_like"/>
    <property type="match status" value="1"/>
</dbReference>
<evidence type="ECO:0000256" key="13">
    <source>
        <dbReference type="ARBA" id="ARBA00022989"/>
    </source>
</evidence>
<dbReference type="SUPFAM" id="SSF56112">
    <property type="entry name" value="Protein kinase-like (PK-like)"/>
    <property type="match status" value="1"/>
</dbReference>
<organism evidence="21">
    <name type="scientific">Salvia splendens</name>
    <name type="common">Scarlet sage</name>
    <dbReference type="NCBI Taxonomy" id="180675"/>
    <lineage>
        <taxon>Eukaryota</taxon>
        <taxon>Viridiplantae</taxon>
        <taxon>Streptophyta</taxon>
        <taxon>Embryophyta</taxon>
        <taxon>Tracheophyta</taxon>
        <taxon>Spermatophyta</taxon>
        <taxon>Magnoliopsida</taxon>
        <taxon>eudicotyledons</taxon>
        <taxon>Gunneridae</taxon>
        <taxon>Pentapetalae</taxon>
        <taxon>asterids</taxon>
        <taxon>lamiids</taxon>
        <taxon>Lamiales</taxon>
        <taxon>Lamiaceae</taxon>
        <taxon>Nepetoideae</taxon>
        <taxon>Mentheae</taxon>
        <taxon>Salviinae</taxon>
        <taxon>Salvia</taxon>
        <taxon>Salvia subgen. Calosphace</taxon>
        <taxon>core Calosphace</taxon>
    </lineage>
</organism>
<sequence>MTFNLLIILFFSYLYSFHTSAGPLLLTCGLNSGGTDADGRKWEPDTKYLVAGMDKSAATKSDVQDPSLPSVVPYMSARIFHSGSTYQFSLQNPRSRTLLRLHFYPSSYPNVDVSKSYFGVVAGSVLLLNNFSAHITAQALSQSYLVKEYYLTPSKSPFLNVTFQPAENSFAFINGLEVIPAPEIFNAEPLLVGSYVDAQTFSTIPVVNSNMETMYRLNVGGQFIPPLSDSGGLMRMWYDDSVYIYGAGQGVAVTANASIGYKKLPPYTAPLDVYRSYRSMGAYVDVNKVSNLTWNFEIDPGFLYLVRLHWCDSEMVKVNQRVFDLFINNMTAAREVDLFGLTDAVATPITKDYVVVTENVTDGGYRLWISLAPTNGTMPQFMDVLLNGLEIFKMSDNFETNLAAPNPSISDLMRKGHKMEHKDFEENDSTITIACGAGGAAAVGVAVAVMCILCRRKKRAGSKGDSRTSWLPISRNLNNTNNTKSSSVVVISTDAASNCRYFSLVEIINATNNLDESNIIGVGGFGKVYRGVIDGKTNVAIKRSNPSSGQGVNEFQTEIEMLSRLRHRHLVSLIGFCEDNGEMILVYDYIGRGTLREHLYNGNKTTLSWNERLKICIGPALCPNLPQEQIGLASWAPRNVKLGKLEEIIDPELKGGISLDSVAKFTDVATRCLADHAGDRPTMGDVLRNLEMALQLQQKYMADGDDGHSDSKRNSASLFELSSSNAAMLLRAQPLGLLLIAAVLLFPARISSHHESGPWHCDSDAGIRIRSQFRPGIITVDGKVDDWSGVSGSDFALLPALDPDADKEYNAGRLTLKAVHDGNEAYFMLQIDGNYAYTQGDDTRCASVALMFQIGENATYHRMGGCEEEPTTCTNKTCRGHEVDIVHFSLGTAIPGRLYGGNPVDNKQGYGGDRFGHLIDLYGWNPHCRYLDGLGPSENDTSAQNDWQGSWWHNSLTDHSGFINEDSPYASVGQKGTYYFEFSRPLRTKDHLQQDAQFTIGRSSKVSAAFWYPEEGKPWHGSAHYSVSCDWILLDFVSADSSELTSASQGSSWDFATTFSLFLSVVALCLSIIVGHRLSTTTRTANFIPMENL</sequence>
<evidence type="ECO:0000256" key="18">
    <source>
        <dbReference type="SAM" id="Phobius"/>
    </source>
</evidence>
<dbReference type="Gene3D" id="1.10.510.10">
    <property type="entry name" value="Transferase(Phosphotransferase) domain 1"/>
    <property type="match status" value="2"/>
</dbReference>
<evidence type="ECO:0000256" key="15">
    <source>
        <dbReference type="ARBA" id="ARBA00023136"/>
    </source>
</evidence>
<evidence type="ECO:0000256" key="8">
    <source>
        <dbReference type="ARBA" id="ARBA00022729"/>
    </source>
</evidence>
<dbReference type="PROSITE" id="PS50011">
    <property type="entry name" value="PROTEIN_KINASE_DOM"/>
    <property type="match status" value="1"/>
</dbReference>
<dbReference type="InterPro" id="IPR024788">
    <property type="entry name" value="Malectin-like_Carb-bd_dom"/>
</dbReference>
<keyword evidence="13 18" id="KW-1133">Transmembrane helix</keyword>
<dbReference type="Gene3D" id="2.60.40.1190">
    <property type="match status" value="1"/>
</dbReference>
<evidence type="ECO:0000259" key="20">
    <source>
        <dbReference type="PROSITE" id="PS50011"/>
    </source>
</evidence>
<evidence type="ECO:0000256" key="16">
    <source>
        <dbReference type="ARBA" id="ARBA00023180"/>
    </source>
</evidence>
<evidence type="ECO:0000256" key="9">
    <source>
        <dbReference type="ARBA" id="ARBA00022741"/>
    </source>
</evidence>
<proteinExistence type="predicted"/>
<evidence type="ECO:0000256" key="1">
    <source>
        <dbReference type="ARBA" id="ARBA00004479"/>
    </source>
</evidence>
<dbReference type="InterPro" id="IPR011009">
    <property type="entry name" value="Kinase-like_dom_sf"/>
</dbReference>
<evidence type="ECO:0000256" key="14">
    <source>
        <dbReference type="ARBA" id="ARBA00023004"/>
    </source>
</evidence>
<evidence type="ECO:0000256" key="19">
    <source>
        <dbReference type="SAM" id="SignalP"/>
    </source>
</evidence>
<keyword evidence="14" id="KW-0408">Iron</keyword>
<keyword evidence="16" id="KW-0325">Glycoprotein</keyword>
<dbReference type="Pfam" id="PF12819">
    <property type="entry name" value="Malectin_like"/>
    <property type="match status" value="1"/>
</dbReference>
<dbReference type="SMART" id="SM00887">
    <property type="entry name" value="EB_dh"/>
    <property type="match status" value="1"/>
</dbReference>
<evidence type="ECO:0000256" key="6">
    <source>
        <dbReference type="ARBA" id="ARBA00022692"/>
    </source>
</evidence>
<dbReference type="AlphaFoldDB" id="A0A8X8XS24"/>
<dbReference type="GO" id="GO:0005524">
    <property type="term" value="F:ATP binding"/>
    <property type="evidence" value="ECO:0007669"/>
    <property type="project" value="UniProtKB-UniRule"/>
</dbReference>
<dbReference type="GO" id="GO:0020037">
    <property type="term" value="F:heme binding"/>
    <property type="evidence" value="ECO:0007669"/>
    <property type="project" value="InterPro"/>
</dbReference>
<dbReference type="GO" id="GO:0016020">
    <property type="term" value="C:membrane"/>
    <property type="evidence" value="ECO:0007669"/>
    <property type="project" value="UniProtKB-SubCell"/>
</dbReference>
<keyword evidence="5" id="KW-0808">Transferase</keyword>
<evidence type="ECO:0000256" key="4">
    <source>
        <dbReference type="ARBA" id="ARBA00022617"/>
    </source>
</evidence>
<dbReference type="InterPro" id="IPR000719">
    <property type="entry name" value="Prot_kinase_dom"/>
</dbReference>
<dbReference type="FunFam" id="2.60.120.430:FF:000007">
    <property type="entry name" value="FERONIA receptor-like kinase"/>
    <property type="match status" value="1"/>
</dbReference>
<dbReference type="Proteomes" id="UP000298416">
    <property type="component" value="Unassembled WGS sequence"/>
</dbReference>